<proteinExistence type="predicted"/>
<evidence type="ECO:0000313" key="1">
    <source>
        <dbReference type="EMBL" id="GAA0611798.1"/>
    </source>
</evidence>
<sequence length="207" mass="23248">MTPAQCPAWQNIDYSELPTHLNDDPNDALLEGVWKNWAATESDVSWGIDDPTSTIHFITSPGGLTTDPTIREIVGRRSAAGWEIYARSTPASSPQSLQWTDWRQVRLTPQGERRINSVLDDPCFWAAPRFLDGEVRLINGRGDSRPDGPSTGYDVRHHSRRWGGWHFSWSLGPQGQLRSILLAEAFGLPEGVDDDIGPNGWFDWPNR</sequence>
<protein>
    <submittedName>
        <fullName evidence="1">Uncharacterized protein</fullName>
    </submittedName>
</protein>
<organism evidence="1 2">
    <name type="scientific">Brevundimonas kwangchunensis</name>
    <dbReference type="NCBI Taxonomy" id="322163"/>
    <lineage>
        <taxon>Bacteria</taxon>
        <taxon>Pseudomonadati</taxon>
        <taxon>Pseudomonadota</taxon>
        <taxon>Alphaproteobacteria</taxon>
        <taxon>Caulobacterales</taxon>
        <taxon>Caulobacteraceae</taxon>
        <taxon>Brevundimonas</taxon>
    </lineage>
</organism>
<dbReference type="EMBL" id="BAAAGA010000001">
    <property type="protein sequence ID" value="GAA0611798.1"/>
    <property type="molecule type" value="Genomic_DNA"/>
</dbReference>
<gene>
    <name evidence="1" type="ORF">GCM10009422_03370</name>
</gene>
<name>A0ABN1GHU0_9CAUL</name>
<reference evidence="1 2" key="1">
    <citation type="journal article" date="2019" name="Int. J. Syst. Evol. Microbiol.">
        <title>The Global Catalogue of Microorganisms (GCM) 10K type strain sequencing project: providing services to taxonomists for standard genome sequencing and annotation.</title>
        <authorList>
            <consortium name="The Broad Institute Genomics Platform"/>
            <consortium name="The Broad Institute Genome Sequencing Center for Infectious Disease"/>
            <person name="Wu L."/>
            <person name="Ma J."/>
        </authorList>
    </citation>
    <scope>NUCLEOTIDE SEQUENCE [LARGE SCALE GENOMIC DNA]</scope>
    <source>
        <strain evidence="1 2">JCM 12928</strain>
    </source>
</reference>
<accession>A0ABN1GHU0</accession>
<comment type="caution">
    <text evidence="1">The sequence shown here is derived from an EMBL/GenBank/DDBJ whole genome shotgun (WGS) entry which is preliminary data.</text>
</comment>
<keyword evidence="2" id="KW-1185">Reference proteome</keyword>
<dbReference type="Proteomes" id="UP001501352">
    <property type="component" value="Unassembled WGS sequence"/>
</dbReference>
<evidence type="ECO:0000313" key="2">
    <source>
        <dbReference type="Proteomes" id="UP001501352"/>
    </source>
</evidence>